<keyword evidence="3" id="KW-1185">Reference proteome</keyword>
<evidence type="ECO:0000313" key="2">
    <source>
        <dbReference type="EMBL" id="KAH3676120.1"/>
    </source>
</evidence>
<organism evidence="2 3">
    <name type="scientific">Wickerhamomyces mucosus</name>
    <dbReference type="NCBI Taxonomy" id="1378264"/>
    <lineage>
        <taxon>Eukaryota</taxon>
        <taxon>Fungi</taxon>
        <taxon>Dikarya</taxon>
        <taxon>Ascomycota</taxon>
        <taxon>Saccharomycotina</taxon>
        <taxon>Saccharomycetes</taxon>
        <taxon>Phaffomycetales</taxon>
        <taxon>Wickerhamomycetaceae</taxon>
        <taxon>Wickerhamomyces</taxon>
    </lineage>
</organism>
<comment type="caution">
    <text evidence="2">The sequence shown here is derived from an EMBL/GenBank/DDBJ whole genome shotgun (WGS) entry which is preliminary data.</text>
</comment>
<evidence type="ECO:0000313" key="3">
    <source>
        <dbReference type="Proteomes" id="UP000769528"/>
    </source>
</evidence>
<name>A0A9P8PR23_9ASCO</name>
<accession>A0A9P8PR23</accession>
<evidence type="ECO:0000256" key="1">
    <source>
        <dbReference type="SAM" id="MobiDB-lite"/>
    </source>
</evidence>
<reference evidence="2" key="1">
    <citation type="journal article" date="2021" name="Open Biol.">
        <title>Shared evolutionary footprints suggest mitochondrial oxidative damage underlies multiple complex I losses in fungi.</title>
        <authorList>
            <person name="Schikora-Tamarit M.A."/>
            <person name="Marcet-Houben M."/>
            <person name="Nosek J."/>
            <person name="Gabaldon T."/>
        </authorList>
    </citation>
    <scope>NUCLEOTIDE SEQUENCE</scope>
    <source>
        <strain evidence="2">CBS6341</strain>
    </source>
</reference>
<dbReference type="EMBL" id="JAEUBF010000681">
    <property type="protein sequence ID" value="KAH3676120.1"/>
    <property type="molecule type" value="Genomic_DNA"/>
</dbReference>
<dbReference type="Proteomes" id="UP000769528">
    <property type="component" value="Unassembled WGS sequence"/>
</dbReference>
<feature type="region of interest" description="Disordered" evidence="1">
    <location>
        <begin position="1"/>
        <end position="35"/>
    </location>
</feature>
<protein>
    <submittedName>
        <fullName evidence="2">Uncharacterized protein</fullName>
    </submittedName>
</protein>
<proteinExistence type="predicted"/>
<dbReference type="AlphaFoldDB" id="A0A9P8PR23"/>
<reference evidence="2" key="2">
    <citation type="submission" date="2021-01" db="EMBL/GenBank/DDBJ databases">
        <authorList>
            <person name="Schikora-Tamarit M.A."/>
        </authorList>
    </citation>
    <scope>NUCLEOTIDE SEQUENCE</scope>
    <source>
        <strain evidence="2">CBS6341</strain>
    </source>
</reference>
<gene>
    <name evidence="2" type="ORF">WICMUC_002417</name>
</gene>
<sequence>MTSTKSTKRQLNLNSTNQSKITSTSSLPNKPIIKSNTNTTSTGWAAIAATKSEIIKSNIIESSNPIIKSSKSINITSQESSNKSDSIKSIPLNEFNSNEIIQYLSNKSTKLSINAKIYKESGSDWSSSSLNNNNTINKSSKFKREKIDPVIWELSKFI</sequence>